<feature type="region of interest" description="Disordered" evidence="1">
    <location>
        <begin position="390"/>
        <end position="437"/>
    </location>
</feature>
<dbReference type="EMBL" id="CAEQ01002449">
    <property type="protein sequence ID" value="CCD16795.1"/>
    <property type="molecule type" value="Genomic_DNA"/>
</dbReference>
<accession>F9WHK2</accession>
<dbReference type="AlphaFoldDB" id="F9WHK2"/>
<dbReference type="PANTHER" id="PTHR42253:SF1">
    <property type="entry name" value="TRANSMEMBRANE PROTEIN"/>
    <property type="match status" value="1"/>
</dbReference>
<reference evidence="4" key="1">
    <citation type="submission" date="2011-07" db="EMBL/GenBank/DDBJ databases">
        <title>Divergent evolution of antigenic variation in African trypanosomes.</title>
        <authorList>
            <person name="Jackson A.P."/>
            <person name="Berry A."/>
            <person name="Allison H.C."/>
            <person name="Burton P."/>
            <person name="Anderson J."/>
            <person name="Aslett M."/>
            <person name="Brown R."/>
            <person name="Corton N."/>
            <person name="Harris D."/>
            <person name="Hauser H."/>
            <person name="Gamble J."/>
            <person name="Gilderthorp R."/>
            <person name="McQuillan J."/>
            <person name="Quail M.A."/>
            <person name="Sanders M."/>
            <person name="Van Tonder A."/>
            <person name="Ginger M.L."/>
            <person name="Donelson J.E."/>
            <person name="Field M.C."/>
            <person name="Barry J.D."/>
            <person name="Berriman M."/>
            <person name="Hertz-Fowler C."/>
        </authorList>
    </citation>
    <scope>NUCLEOTIDE SEQUENCE [LARGE SCALE GENOMIC DNA]</scope>
    <source>
        <strain evidence="4">IL3000</strain>
    </source>
</reference>
<feature type="transmembrane region" description="Helical" evidence="2">
    <location>
        <begin position="163"/>
        <end position="185"/>
    </location>
</feature>
<feature type="transmembrane region" description="Helical" evidence="2">
    <location>
        <begin position="570"/>
        <end position="592"/>
    </location>
</feature>
<keyword evidence="2" id="KW-0472">Membrane</keyword>
<dbReference type="OMA" id="GNAMQII"/>
<feature type="transmembrane region" description="Helical" evidence="2">
    <location>
        <begin position="295"/>
        <end position="316"/>
    </location>
</feature>
<feature type="region of interest" description="Disordered" evidence="1">
    <location>
        <begin position="1"/>
        <end position="62"/>
    </location>
</feature>
<feature type="transmembrane region" description="Helical" evidence="2">
    <location>
        <begin position="517"/>
        <end position="534"/>
    </location>
</feature>
<feature type="transmembrane region" description="Helical" evidence="2">
    <location>
        <begin position="546"/>
        <end position="564"/>
    </location>
</feature>
<keyword evidence="4" id="KW-1185">Reference proteome</keyword>
<name>F9WHK2_TRYCI</name>
<feature type="transmembrane region" description="Helical" evidence="2">
    <location>
        <begin position="328"/>
        <end position="348"/>
    </location>
</feature>
<protein>
    <submittedName>
        <fullName evidence="3">WGS project CAEQ00000000 data, annotated contig 661</fullName>
    </submittedName>
</protein>
<feature type="compositionally biased region" description="Basic and acidic residues" evidence="1">
    <location>
        <begin position="390"/>
        <end position="427"/>
    </location>
</feature>
<evidence type="ECO:0000256" key="2">
    <source>
        <dbReference type="SAM" id="Phobius"/>
    </source>
</evidence>
<feature type="transmembrane region" description="Helical" evidence="2">
    <location>
        <begin position="456"/>
        <end position="478"/>
    </location>
</feature>
<evidence type="ECO:0000256" key="1">
    <source>
        <dbReference type="SAM" id="MobiDB-lite"/>
    </source>
</evidence>
<comment type="caution">
    <text evidence="3">The sequence shown here is derived from an EMBL/GenBank/DDBJ whole genome shotgun (WGS) entry which is preliminary data.</text>
</comment>
<feature type="transmembrane region" description="Helical" evidence="2">
    <location>
        <begin position="266"/>
        <end position="288"/>
    </location>
</feature>
<organism evidence="3 4">
    <name type="scientific">Trypanosoma congolense (strain IL3000)</name>
    <dbReference type="NCBI Taxonomy" id="1068625"/>
    <lineage>
        <taxon>Eukaryota</taxon>
        <taxon>Discoba</taxon>
        <taxon>Euglenozoa</taxon>
        <taxon>Kinetoplastea</taxon>
        <taxon>Metakinetoplastina</taxon>
        <taxon>Trypanosomatida</taxon>
        <taxon>Trypanosomatidae</taxon>
        <taxon>Trypanosoma</taxon>
        <taxon>Nannomonas</taxon>
    </lineage>
</organism>
<dbReference type="PANTHER" id="PTHR42253">
    <property type="entry name" value="TRANSMEMBRANE PROTEIN-RELATED"/>
    <property type="match status" value="1"/>
</dbReference>
<feature type="transmembrane region" description="Helical" evidence="2">
    <location>
        <begin position="238"/>
        <end position="260"/>
    </location>
</feature>
<dbReference type="Proteomes" id="UP000000702">
    <property type="component" value="Unassembled WGS sequence"/>
</dbReference>
<feature type="transmembrane region" description="Helical" evidence="2">
    <location>
        <begin position="205"/>
        <end position="226"/>
    </location>
</feature>
<keyword evidence="2" id="KW-0812">Transmembrane</keyword>
<feature type="compositionally biased region" description="Low complexity" evidence="1">
    <location>
        <begin position="43"/>
        <end position="56"/>
    </location>
</feature>
<reference evidence="3 4" key="2">
    <citation type="journal article" date="2012" name="Proc. Natl. Acad. Sci. U.S.A.">
        <title>Antigenic diversity is generated by distinct evolutionary mechanisms in African trypanosome species.</title>
        <authorList>
            <person name="Jackson A.P."/>
            <person name="Berry A."/>
            <person name="Aslett M."/>
            <person name="Allison H.C."/>
            <person name="Burton P."/>
            <person name="Vavrova-Anderson J."/>
            <person name="Brown R."/>
            <person name="Browne H."/>
            <person name="Corton N."/>
            <person name="Hauser H."/>
            <person name="Gamble J."/>
            <person name="Gilderthorp R."/>
            <person name="Marcello L."/>
            <person name="McQuillan J."/>
            <person name="Otto T.D."/>
            <person name="Quail M.A."/>
            <person name="Sanders M.J."/>
            <person name="van Tonder A."/>
            <person name="Ginger M.L."/>
            <person name="Field M.C."/>
            <person name="Barry J.D."/>
            <person name="Hertz-Fowler C."/>
            <person name="Berriman M."/>
        </authorList>
    </citation>
    <scope>NUCLEOTIDE SEQUENCE [LARGE SCALE GENOMIC DNA]</scope>
    <source>
        <strain evidence="3 4">IL3000</strain>
    </source>
</reference>
<evidence type="ECO:0000313" key="3">
    <source>
        <dbReference type="EMBL" id="CCD16795.1"/>
    </source>
</evidence>
<proteinExistence type="predicted"/>
<dbReference type="VEuPathDB" id="TriTrypDB:TcIL3000_0_16950"/>
<gene>
    <name evidence="3" type="ORF">TCIL3000_0_16950</name>
</gene>
<feature type="compositionally biased region" description="Basic and acidic residues" evidence="1">
    <location>
        <begin position="11"/>
        <end position="20"/>
    </location>
</feature>
<sequence>MSDPRGGYSNAHDHRVEPDNYHCPSPTESFEDIEVGDGDGISTVTPAPATETETAPEPAPVPGVTPTVFPVPVPAFSSAVGPHESTTAPHIRNIECEEMQCISKIVVVENKGDDEKDGGAAQRKKEDERWDKSIKHALNPAVLLADITTQITQLEQELKDVSYLSFLHGALLVLLVTSGSVMQIVSINYLIKSYPKGTLASFTSLVFVSVMQSLFFFIVLIVYIITRRPYLSFARSFWNIYQLLRIGCMDAFTAAINIYGSSSTPLVLQVLTIGCVPLFSLIFMKLLIQDPRSVFSPLLLLSLILALGSTLMASVYELGAVASKVEKRVWWTAAYFFLAPFTGLMHTLQAMFMFKFTYMPAYNDMYKPFCLNGVLPPEIELRFRTVRPEQPRLGEVQTEDKKEKDGEGGEEREGAEETTKAVEKNNEQGEEGEPPLPPEFRLPLEAKICLKQGDDLAVKLLMCTVSSLVKVIVAGIFFPLESMSFWSGSTKSMGKVWLYFRSGTECLTVCEGTLSAFMLYSLGSLFATIGATYLDQYSVILRSYVYQVGLPLSALVLLVSPVWNTKEGVTAWYFDLISLVLIGLAGFAYVLWETKTQEVRREFEREKKKEIIRLQRS</sequence>
<evidence type="ECO:0000313" key="4">
    <source>
        <dbReference type="Proteomes" id="UP000000702"/>
    </source>
</evidence>
<keyword evidence="2" id="KW-1133">Transmembrane helix</keyword>